<proteinExistence type="predicted"/>
<dbReference type="PANTHER" id="PTHR35569:SF1">
    <property type="entry name" value="CYANAMIDE HYDRATASE DDI2-RELATED"/>
    <property type="match status" value="1"/>
</dbReference>
<organism evidence="2">
    <name type="scientific">uncultured Acidimicrobiales bacterium</name>
    <dbReference type="NCBI Taxonomy" id="310071"/>
    <lineage>
        <taxon>Bacteria</taxon>
        <taxon>Bacillati</taxon>
        <taxon>Actinomycetota</taxon>
        <taxon>Acidimicrobiia</taxon>
        <taxon>Acidimicrobiales</taxon>
        <taxon>environmental samples</taxon>
    </lineage>
</organism>
<protein>
    <recommendedName>
        <fullName evidence="3">HD domain-containing protein</fullName>
    </recommendedName>
</protein>
<sequence length="258" mass="27464">MAGQASAPLGTAEWTRQTKGRLTRRERCSFVAQAARFQAAALPEQLAGLLRLRPGGGGGDVVRLADLAPPATALTREAEDRAAALPAYLCDHSHRTYLWGACLAALDGLRYDREALYVAALLHDAGLAQEHNRDECFTLTGIDHAVAAAAAAGCAGAELASVAADAIALHVNPIVKVERGVEAHLLAAGAALDVVGRHHRRLDIATVRAIVDRHPRQGFKASFRSAWRDEAERVPQGRAAVLQRLGFGLAIRLAPFDE</sequence>
<dbReference type="EMBL" id="CADCSZ010000032">
    <property type="protein sequence ID" value="CAA9217932.1"/>
    <property type="molecule type" value="Genomic_DNA"/>
</dbReference>
<dbReference type="AlphaFoldDB" id="A0A6J4HCS7"/>
<dbReference type="Gene3D" id="1.10.3210.10">
    <property type="entry name" value="Hypothetical protein af1432"/>
    <property type="match status" value="1"/>
</dbReference>
<evidence type="ECO:0000256" key="1">
    <source>
        <dbReference type="SAM" id="MobiDB-lite"/>
    </source>
</evidence>
<evidence type="ECO:0000313" key="2">
    <source>
        <dbReference type="EMBL" id="CAA9217932.1"/>
    </source>
</evidence>
<dbReference type="PANTHER" id="PTHR35569">
    <property type="entry name" value="CYANAMIDE HYDRATASE DDI2-RELATED"/>
    <property type="match status" value="1"/>
</dbReference>
<accession>A0A6J4HCS7</accession>
<reference evidence="2" key="1">
    <citation type="submission" date="2020-02" db="EMBL/GenBank/DDBJ databases">
        <authorList>
            <person name="Meier V. D."/>
        </authorList>
    </citation>
    <scope>NUCLEOTIDE SEQUENCE</scope>
    <source>
        <strain evidence="2">AVDCRST_MAG76</strain>
    </source>
</reference>
<gene>
    <name evidence="2" type="ORF">AVDCRST_MAG76-616</name>
</gene>
<name>A0A6J4HCS7_9ACTN</name>
<feature type="region of interest" description="Disordered" evidence="1">
    <location>
        <begin position="1"/>
        <end position="20"/>
    </location>
</feature>
<evidence type="ECO:0008006" key="3">
    <source>
        <dbReference type="Google" id="ProtNLM"/>
    </source>
</evidence>
<dbReference type="SUPFAM" id="SSF109604">
    <property type="entry name" value="HD-domain/PDEase-like"/>
    <property type="match status" value="1"/>
</dbReference>